<dbReference type="PANTHER" id="PTHR34310">
    <property type="entry name" value="DUF427 DOMAIN PROTEIN (AFU_ORTHOLOGUE AFUA_3G02220)"/>
    <property type="match status" value="1"/>
</dbReference>
<evidence type="ECO:0000313" key="3">
    <source>
        <dbReference type="Proteomes" id="UP001500603"/>
    </source>
</evidence>
<gene>
    <name evidence="2" type="ORF">GCM10023318_41850</name>
</gene>
<name>A0ABP9KMT9_9NOCA</name>
<keyword evidence="3" id="KW-1185">Reference proteome</keyword>
<dbReference type="Gene3D" id="2.170.150.40">
    <property type="entry name" value="Domain of unknown function (DUF427)"/>
    <property type="match status" value="1"/>
</dbReference>
<sequence length="128" mass="14466">MPESGYTQRPDYRVDVHRVRNLIRVTHGDRTLAETTAGLVVAEQDHGIVFYLPAADVRLDLLKPDETTSRCPFKGTAKYWRLPDEDGPVAWTYPEPYQEVAVLRDHIAFYQDRISVEVGVAVPAVSGR</sequence>
<dbReference type="InterPro" id="IPR038694">
    <property type="entry name" value="DUF427_sf"/>
</dbReference>
<comment type="caution">
    <text evidence="2">The sequence shown here is derived from an EMBL/GenBank/DDBJ whole genome shotgun (WGS) entry which is preliminary data.</text>
</comment>
<dbReference type="EMBL" id="BAABJM010000004">
    <property type="protein sequence ID" value="GAA5060440.1"/>
    <property type="molecule type" value="Genomic_DNA"/>
</dbReference>
<dbReference type="PANTHER" id="PTHR34310:SF8">
    <property type="entry name" value="CONSERVED PROTEIN"/>
    <property type="match status" value="1"/>
</dbReference>
<evidence type="ECO:0000313" key="2">
    <source>
        <dbReference type="EMBL" id="GAA5060440.1"/>
    </source>
</evidence>
<dbReference type="RefSeq" id="WP_345497258.1">
    <property type="nucleotide sequence ID" value="NZ_BAABJM010000004.1"/>
</dbReference>
<protein>
    <submittedName>
        <fullName evidence="2">DUF427 domain-containing protein</fullName>
    </submittedName>
</protein>
<feature type="domain" description="DUF427" evidence="1">
    <location>
        <begin position="23"/>
        <end position="112"/>
    </location>
</feature>
<organism evidence="2 3">
    <name type="scientific">Nocardia callitridis</name>
    <dbReference type="NCBI Taxonomy" id="648753"/>
    <lineage>
        <taxon>Bacteria</taxon>
        <taxon>Bacillati</taxon>
        <taxon>Actinomycetota</taxon>
        <taxon>Actinomycetes</taxon>
        <taxon>Mycobacteriales</taxon>
        <taxon>Nocardiaceae</taxon>
        <taxon>Nocardia</taxon>
    </lineage>
</organism>
<reference evidence="3" key="1">
    <citation type="journal article" date="2019" name="Int. J. Syst. Evol. Microbiol.">
        <title>The Global Catalogue of Microorganisms (GCM) 10K type strain sequencing project: providing services to taxonomists for standard genome sequencing and annotation.</title>
        <authorList>
            <consortium name="The Broad Institute Genomics Platform"/>
            <consortium name="The Broad Institute Genome Sequencing Center for Infectious Disease"/>
            <person name="Wu L."/>
            <person name="Ma J."/>
        </authorList>
    </citation>
    <scope>NUCLEOTIDE SEQUENCE [LARGE SCALE GENOMIC DNA]</scope>
    <source>
        <strain evidence="3">JCM 18298</strain>
    </source>
</reference>
<dbReference type="Pfam" id="PF04248">
    <property type="entry name" value="NTP_transf_9"/>
    <property type="match status" value="1"/>
</dbReference>
<dbReference type="InterPro" id="IPR007361">
    <property type="entry name" value="DUF427"/>
</dbReference>
<accession>A0ABP9KMT9</accession>
<proteinExistence type="predicted"/>
<dbReference type="Proteomes" id="UP001500603">
    <property type="component" value="Unassembled WGS sequence"/>
</dbReference>
<evidence type="ECO:0000259" key="1">
    <source>
        <dbReference type="Pfam" id="PF04248"/>
    </source>
</evidence>